<feature type="transmembrane region" description="Helical" evidence="1">
    <location>
        <begin position="50"/>
        <end position="69"/>
    </location>
</feature>
<keyword evidence="4" id="KW-1185">Reference proteome</keyword>
<protein>
    <recommendedName>
        <fullName evidence="5">DUF3784 domain-containing protein</fullName>
    </recommendedName>
</protein>
<keyword evidence="1" id="KW-0472">Membrane</keyword>
<keyword evidence="1" id="KW-0812">Transmembrane</keyword>
<feature type="transmembrane region" description="Helical" evidence="1">
    <location>
        <begin position="75"/>
        <end position="95"/>
    </location>
</feature>
<sequence>MIEGIICLTMSVIFFIYSLFAFKQKGPLLTSMYYISNAEDRAKMKTKKEYNLVAKTYLLLSITLLLLAVGEIFKIQWTFTAAIIVIIFTVIYTFVVSAKNTIKK</sequence>
<dbReference type="EMBL" id="LBBT01000109">
    <property type="protein sequence ID" value="KKY02143.1"/>
    <property type="molecule type" value="Genomic_DNA"/>
</dbReference>
<evidence type="ECO:0000313" key="3">
    <source>
        <dbReference type="EMBL" id="KKY02143.1"/>
    </source>
</evidence>
<feature type="transmembrane region" description="Helical" evidence="1">
    <location>
        <begin position="6"/>
        <end position="22"/>
    </location>
</feature>
<gene>
    <name evidence="3" type="ORF">VN21_04765</name>
    <name evidence="2" type="ORF">VN21_09030</name>
</gene>
<proteinExistence type="predicted"/>
<evidence type="ECO:0008006" key="5">
    <source>
        <dbReference type="Google" id="ProtNLM"/>
    </source>
</evidence>
<dbReference type="AlphaFoldDB" id="A0A0M3DIH5"/>
<dbReference type="EMBL" id="LBBT01000190">
    <property type="protein sequence ID" value="KKY01395.1"/>
    <property type="molecule type" value="Genomic_DNA"/>
</dbReference>
<dbReference type="PATRIC" id="fig|1629550.3.peg.1250"/>
<evidence type="ECO:0000256" key="1">
    <source>
        <dbReference type="SAM" id="Phobius"/>
    </source>
</evidence>
<accession>A0A0M3DIH5</accession>
<dbReference type="RefSeq" id="WP_046822292.1">
    <property type="nucleotide sequence ID" value="NZ_LBBT01000109.1"/>
</dbReference>
<comment type="caution">
    <text evidence="3">The sequence shown here is derived from an EMBL/GenBank/DDBJ whole genome shotgun (WGS) entry which is preliminary data.</text>
</comment>
<organism evidence="3 4">
    <name type="scientific">Paraclostridium benzoelyticum</name>
    <dbReference type="NCBI Taxonomy" id="1629550"/>
    <lineage>
        <taxon>Bacteria</taxon>
        <taxon>Bacillati</taxon>
        <taxon>Bacillota</taxon>
        <taxon>Clostridia</taxon>
        <taxon>Peptostreptococcales</taxon>
        <taxon>Peptostreptococcaceae</taxon>
        <taxon>Paraclostridium</taxon>
    </lineage>
</organism>
<evidence type="ECO:0000313" key="2">
    <source>
        <dbReference type="EMBL" id="KKY01395.1"/>
    </source>
</evidence>
<name>A0A0M3DIH5_9FIRM</name>
<dbReference type="Proteomes" id="UP000034407">
    <property type="component" value="Unassembled WGS sequence"/>
</dbReference>
<dbReference type="Pfam" id="PF12650">
    <property type="entry name" value="DUF3784"/>
    <property type="match status" value="1"/>
</dbReference>
<dbReference type="OrthoDB" id="9978414at2"/>
<dbReference type="InterPro" id="IPR017259">
    <property type="entry name" value="UCP037672"/>
</dbReference>
<reference evidence="3 4" key="1">
    <citation type="submission" date="2015-04" db="EMBL/GenBank/DDBJ databases">
        <title>Microcin producing Clostridium sp. JC272T.</title>
        <authorList>
            <person name="Jyothsna T."/>
            <person name="Sasikala C."/>
            <person name="Ramana C."/>
        </authorList>
    </citation>
    <scope>NUCLEOTIDE SEQUENCE [LARGE SCALE GENOMIC DNA]</scope>
    <source>
        <strain evidence="3 4">JC272</strain>
    </source>
</reference>
<evidence type="ECO:0000313" key="4">
    <source>
        <dbReference type="Proteomes" id="UP000034407"/>
    </source>
</evidence>
<keyword evidence="1" id="KW-1133">Transmembrane helix</keyword>